<evidence type="ECO:0000256" key="3">
    <source>
        <dbReference type="HAMAP-Rule" id="MF_02037"/>
    </source>
</evidence>
<comment type="catalytic activity">
    <reaction evidence="3">
        <text>L-histidine + 3 S-adenosyl-L-methionine = hercynine + 3 S-adenosyl-L-homocysteine + 3 H(+)</text>
        <dbReference type="Rhea" id="RHEA:38471"/>
        <dbReference type="ChEBI" id="CHEBI:15378"/>
        <dbReference type="ChEBI" id="CHEBI:15781"/>
        <dbReference type="ChEBI" id="CHEBI:57595"/>
        <dbReference type="ChEBI" id="CHEBI:57856"/>
        <dbReference type="ChEBI" id="CHEBI:59789"/>
        <dbReference type="EC" id="2.1.1.44"/>
    </reaction>
</comment>
<dbReference type="EMBL" id="FNSV01000005">
    <property type="protein sequence ID" value="SEC18349.1"/>
    <property type="molecule type" value="Genomic_DNA"/>
</dbReference>
<dbReference type="InterPro" id="IPR051128">
    <property type="entry name" value="EgtD_Methyltrsf_superfamily"/>
</dbReference>
<comment type="function">
    <text evidence="3">Catalyzes the SAM-dependent triple methylation of the alpha-amino group of histidine to form hercynine, a step in the biosynthesis pathway of ergothioneine.</text>
</comment>
<proteinExistence type="inferred from homology"/>
<evidence type="ECO:0000313" key="6">
    <source>
        <dbReference type="Proteomes" id="UP000183561"/>
    </source>
</evidence>
<dbReference type="PANTHER" id="PTHR43397">
    <property type="entry name" value="ERGOTHIONEINE BIOSYNTHESIS PROTEIN 1"/>
    <property type="match status" value="1"/>
</dbReference>
<dbReference type="HAMAP" id="MF_02037">
    <property type="entry name" value="EgtD"/>
    <property type="match status" value="1"/>
</dbReference>
<keyword evidence="3" id="KW-0949">S-adenosyl-L-methionine</keyword>
<organism evidence="5 6">
    <name type="scientific">Rhodococcus koreensis</name>
    <dbReference type="NCBI Taxonomy" id="99653"/>
    <lineage>
        <taxon>Bacteria</taxon>
        <taxon>Bacillati</taxon>
        <taxon>Actinomycetota</taxon>
        <taxon>Actinomycetes</taxon>
        <taxon>Mycobacteriales</taxon>
        <taxon>Nocardiaceae</taxon>
        <taxon>Rhodococcus</taxon>
    </lineage>
</organism>
<feature type="binding site" evidence="3">
    <location>
        <position position="58"/>
    </location>
    <ligand>
        <name>L-histidine</name>
        <dbReference type="ChEBI" id="CHEBI:57595"/>
    </ligand>
</feature>
<dbReference type="InterPro" id="IPR032888">
    <property type="entry name" value="EgtD_Actinobacteria"/>
</dbReference>
<feature type="binding site" evidence="3">
    <location>
        <position position="168"/>
    </location>
    <ligand>
        <name>L-histidine</name>
        <dbReference type="ChEBI" id="CHEBI:57595"/>
    </ligand>
</feature>
<feature type="binding site" evidence="3">
    <location>
        <position position="94"/>
    </location>
    <ligand>
        <name>S-adenosyl-L-methionine</name>
        <dbReference type="ChEBI" id="CHEBI:59789"/>
    </ligand>
</feature>
<dbReference type="PIRSF" id="PIRSF018005">
    <property type="entry name" value="UCP018005"/>
    <property type="match status" value="1"/>
</dbReference>
<feature type="binding site" evidence="3">
    <location>
        <position position="88"/>
    </location>
    <ligand>
        <name>S-adenosyl-L-methionine</name>
        <dbReference type="ChEBI" id="CHEBI:59789"/>
    </ligand>
</feature>
<evidence type="ECO:0000259" key="4">
    <source>
        <dbReference type="Pfam" id="PF10017"/>
    </source>
</evidence>
<protein>
    <recommendedName>
        <fullName evidence="3">Histidine N-alpha-methyltransferase</fullName>
        <ecNumber evidence="3">2.1.1.44</ecNumber>
    </recommendedName>
    <alternativeName>
        <fullName evidence="3">Histidine trimethyltransferase</fullName>
    </alternativeName>
</protein>
<dbReference type="InterPro" id="IPR019257">
    <property type="entry name" value="MeTrfase_dom"/>
</dbReference>
<dbReference type="OrthoDB" id="5289726at2"/>
<dbReference type="GO" id="GO:0052699">
    <property type="term" value="P:ergothioneine biosynthetic process"/>
    <property type="evidence" value="ECO:0007669"/>
    <property type="project" value="UniProtKB-UniRule"/>
</dbReference>
<reference evidence="6" key="1">
    <citation type="submission" date="2016-10" db="EMBL/GenBank/DDBJ databases">
        <authorList>
            <person name="Varghese N."/>
            <person name="Submissions S."/>
        </authorList>
    </citation>
    <scope>NUCLEOTIDE SEQUENCE [LARGE SCALE GENOMIC DNA]</scope>
    <source>
        <strain evidence="6">DSM 44498</strain>
    </source>
</reference>
<comment type="subunit">
    <text evidence="3">Monomer.</text>
</comment>
<dbReference type="PANTHER" id="PTHR43397:SF1">
    <property type="entry name" value="ERGOTHIONEINE BIOSYNTHESIS PROTEIN 1"/>
    <property type="match status" value="1"/>
</dbReference>
<feature type="binding site" evidence="3">
    <location>
        <begin position="143"/>
        <end position="144"/>
    </location>
    <ligand>
        <name>S-adenosyl-L-methionine</name>
        <dbReference type="ChEBI" id="CHEBI:59789"/>
    </ligand>
</feature>
<dbReference type="NCBIfam" id="TIGR03438">
    <property type="entry name" value="egtD_ergothio"/>
    <property type="match status" value="1"/>
</dbReference>
<evidence type="ECO:0000256" key="2">
    <source>
        <dbReference type="ARBA" id="ARBA00022679"/>
    </source>
</evidence>
<comment type="similarity">
    <text evidence="3">Belongs to the methyltransferase superfamily. EgtD family.</text>
</comment>
<gene>
    <name evidence="3" type="primary">egtD</name>
    <name evidence="5" type="ORF">SAMN04490239_3181</name>
</gene>
<keyword evidence="1 3" id="KW-0489">Methyltransferase</keyword>
<feature type="binding site" evidence="3">
    <location>
        <position position="115"/>
    </location>
    <ligand>
        <name>S-adenosyl-L-methionine</name>
        <dbReference type="ChEBI" id="CHEBI:59789"/>
    </ligand>
</feature>
<dbReference type="UniPathway" id="UPA01014"/>
<dbReference type="AlphaFoldDB" id="A0A1H4QFH2"/>
<feature type="binding site" evidence="3">
    <location>
        <position position="208"/>
    </location>
    <ligand>
        <name>L-histidine</name>
        <dbReference type="ChEBI" id="CHEBI:57595"/>
    </ligand>
</feature>
<dbReference type="SUPFAM" id="SSF53335">
    <property type="entry name" value="S-adenosyl-L-methionine-dependent methyltransferases"/>
    <property type="match status" value="1"/>
</dbReference>
<dbReference type="Gene3D" id="3.40.50.150">
    <property type="entry name" value="Vaccinia Virus protein VP39"/>
    <property type="match status" value="1"/>
</dbReference>
<dbReference type="Proteomes" id="UP000183561">
    <property type="component" value="Unassembled WGS sequence"/>
</dbReference>
<keyword evidence="2 3" id="KW-0808">Transferase</keyword>
<dbReference type="InterPro" id="IPR017804">
    <property type="entry name" value="MeTrfase_EgtD-like"/>
</dbReference>
<evidence type="ECO:0000313" key="5">
    <source>
        <dbReference type="EMBL" id="SEC18349.1"/>
    </source>
</evidence>
<dbReference type="RefSeq" id="WP_072941036.1">
    <property type="nucleotide sequence ID" value="NZ_FNSV01000005.1"/>
</dbReference>
<feature type="binding site" evidence="3">
    <location>
        <begin position="284"/>
        <end position="286"/>
    </location>
    <ligand>
        <name>L-histidine</name>
        <dbReference type="ChEBI" id="CHEBI:57595"/>
    </ligand>
</feature>
<dbReference type="InterPro" id="IPR035094">
    <property type="entry name" value="EgtD"/>
</dbReference>
<evidence type="ECO:0000256" key="1">
    <source>
        <dbReference type="ARBA" id="ARBA00022603"/>
    </source>
</evidence>
<dbReference type="GO" id="GO:0032259">
    <property type="term" value="P:methylation"/>
    <property type="evidence" value="ECO:0007669"/>
    <property type="project" value="UniProtKB-KW"/>
</dbReference>
<dbReference type="EC" id="2.1.1.44" evidence="3"/>
<feature type="domain" description="Histidine-specific methyltransferase SAM-dependent" evidence="4">
    <location>
        <begin position="21"/>
        <end position="321"/>
    </location>
</feature>
<dbReference type="GO" id="GO:0008276">
    <property type="term" value="F:protein methyltransferase activity"/>
    <property type="evidence" value="ECO:0007669"/>
    <property type="project" value="InterPro"/>
</dbReference>
<comment type="pathway">
    <text evidence="3">Amino-acid biosynthesis; ergothioneine biosynthesis.</text>
</comment>
<keyword evidence="6" id="KW-1185">Reference proteome</keyword>
<name>A0A1H4QFH2_9NOCA</name>
<accession>A0A1H4QFH2</accession>
<sequence length="324" mass="35673">MTTTPTLEVYLQPEQLRAALRKDATVGLTSNPKWLPPKYFYDARGSELFEQITALPEYFPTRTERELLRRYSGEIAEVAAPEILVELGSGSSEKTRLLLGAGTRHGSLHTYVPQDVSVSALEGAAEQIGVEFPNLTVRGVVSDFTESLHHLPRGGRRTIAFLGGTLGNMVPAERAEFLSGIADVLEPGEHLLLGVGLVIDPAVLVPAYDDAAGVTAQFNRNVLQVLNSQLDADFPVDEFRHVALWDAGNEWIEMRLEAERAMSIRIAELDLDVEFAAGEQLRTEISAKFTLDGVRRELAEAGFGVDRTWTDPDERFALVCAARR</sequence>
<dbReference type="GO" id="GO:0052706">
    <property type="term" value="F:L-histidine N(alpha)-methyltransferase activity"/>
    <property type="evidence" value="ECO:0007669"/>
    <property type="project" value="UniProtKB-UniRule"/>
</dbReference>
<dbReference type="InterPro" id="IPR029063">
    <property type="entry name" value="SAM-dependent_MTases_sf"/>
</dbReference>
<dbReference type="Pfam" id="PF10017">
    <property type="entry name" value="Methyltransf_33"/>
    <property type="match status" value="1"/>
</dbReference>